<dbReference type="SUPFAM" id="SSF51316">
    <property type="entry name" value="Mss4-like"/>
    <property type="match status" value="1"/>
</dbReference>
<comment type="cofactor">
    <cofactor evidence="1">
        <name>Zn(2+)</name>
        <dbReference type="ChEBI" id="CHEBI:29105"/>
    </cofactor>
</comment>
<dbReference type="EC" id="1.8.4.12" evidence="3"/>
<evidence type="ECO:0000313" key="9">
    <source>
        <dbReference type="EMBL" id="HHM02310.1"/>
    </source>
</evidence>
<accession>A0A7V5RQK7</accession>
<feature type="domain" description="MsrB" evidence="8">
    <location>
        <begin position="1"/>
        <end position="121"/>
    </location>
</feature>
<dbReference type="Proteomes" id="UP000885771">
    <property type="component" value="Unassembled WGS sequence"/>
</dbReference>
<evidence type="ECO:0000256" key="4">
    <source>
        <dbReference type="ARBA" id="ARBA00022723"/>
    </source>
</evidence>
<name>A0A7V5RQK7_CALAY</name>
<dbReference type="NCBIfam" id="TIGR00357">
    <property type="entry name" value="peptide-methionine (R)-S-oxide reductase MsrB"/>
    <property type="match status" value="1"/>
</dbReference>
<dbReference type="InterPro" id="IPR028427">
    <property type="entry name" value="Met_Sox_Rdtase_MsrB"/>
</dbReference>
<dbReference type="EMBL" id="DRLI01000181">
    <property type="protein sequence ID" value="HHM02310.1"/>
    <property type="molecule type" value="Genomic_DNA"/>
</dbReference>
<dbReference type="PANTHER" id="PTHR10173">
    <property type="entry name" value="METHIONINE SULFOXIDE REDUCTASE"/>
    <property type="match status" value="1"/>
</dbReference>
<evidence type="ECO:0000256" key="2">
    <source>
        <dbReference type="ARBA" id="ARBA00007174"/>
    </source>
</evidence>
<sequence length="127" mass="13885">MTGKKLSAEQKKILFEKATEPPFSGAYYHHREKGRYHCASCGKALFSSAAKYDSGSGWPSFFEPITQGAVATAEDNSHGMRRIEVFCPGCGGHLGHLFPDGPKPTGLRYCINSLSLEFVGEKKENTP</sequence>
<dbReference type="PROSITE" id="PS51790">
    <property type="entry name" value="MSRB"/>
    <property type="match status" value="1"/>
</dbReference>
<evidence type="ECO:0000256" key="6">
    <source>
        <dbReference type="ARBA" id="ARBA00023002"/>
    </source>
</evidence>
<evidence type="ECO:0000259" key="8">
    <source>
        <dbReference type="PROSITE" id="PS51790"/>
    </source>
</evidence>
<comment type="catalytic activity">
    <reaction evidence="7">
        <text>L-methionyl-[protein] + [thioredoxin]-disulfide + H2O = L-methionyl-(R)-S-oxide-[protein] + [thioredoxin]-dithiol</text>
        <dbReference type="Rhea" id="RHEA:24164"/>
        <dbReference type="Rhea" id="RHEA-COMP:10698"/>
        <dbReference type="Rhea" id="RHEA-COMP:10700"/>
        <dbReference type="Rhea" id="RHEA-COMP:12313"/>
        <dbReference type="Rhea" id="RHEA-COMP:12314"/>
        <dbReference type="ChEBI" id="CHEBI:15377"/>
        <dbReference type="ChEBI" id="CHEBI:16044"/>
        <dbReference type="ChEBI" id="CHEBI:29950"/>
        <dbReference type="ChEBI" id="CHEBI:45764"/>
        <dbReference type="ChEBI" id="CHEBI:50058"/>
        <dbReference type="EC" id="1.8.4.12"/>
    </reaction>
</comment>
<evidence type="ECO:0000256" key="3">
    <source>
        <dbReference type="ARBA" id="ARBA00012499"/>
    </source>
</evidence>
<dbReference type="InterPro" id="IPR002579">
    <property type="entry name" value="Met_Sox_Rdtase_MsrB_dom"/>
</dbReference>
<dbReference type="Gene3D" id="2.170.150.20">
    <property type="entry name" value="Peptide methionine sulfoxide reductase"/>
    <property type="match status" value="1"/>
</dbReference>
<reference evidence="9" key="1">
    <citation type="journal article" date="2020" name="mSystems">
        <title>Genome- and Community-Level Interaction Insights into Carbon Utilization and Element Cycling Functions of Hydrothermarchaeota in Hydrothermal Sediment.</title>
        <authorList>
            <person name="Zhou Z."/>
            <person name="Liu Y."/>
            <person name="Xu W."/>
            <person name="Pan J."/>
            <person name="Luo Z.H."/>
            <person name="Li M."/>
        </authorList>
    </citation>
    <scope>NUCLEOTIDE SEQUENCE [LARGE SCALE GENOMIC DNA]</scope>
    <source>
        <strain evidence="9">HyVt-460</strain>
    </source>
</reference>
<dbReference type="GO" id="GO:0030091">
    <property type="term" value="P:protein repair"/>
    <property type="evidence" value="ECO:0007669"/>
    <property type="project" value="InterPro"/>
</dbReference>
<dbReference type="GO" id="GO:0006979">
    <property type="term" value="P:response to oxidative stress"/>
    <property type="evidence" value="ECO:0007669"/>
    <property type="project" value="InterPro"/>
</dbReference>
<dbReference type="GO" id="GO:0033743">
    <property type="term" value="F:peptide-methionine (R)-S-oxide reductase activity"/>
    <property type="evidence" value="ECO:0007669"/>
    <property type="project" value="UniProtKB-EC"/>
</dbReference>
<comment type="caution">
    <text evidence="9">The sequence shown here is derived from an EMBL/GenBank/DDBJ whole genome shotgun (WGS) entry which is preliminary data.</text>
</comment>
<protein>
    <recommendedName>
        <fullName evidence="3">peptide-methionine (R)-S-oxide reductase</fullName>
        <ecNumber evidence="3">1.8.4.12</ecNumber>
    </recommendedName>
</protein>
<dbReference type="PANTHER" id="PTHR10173:SF52">
    <property type="entry name" value="METHIONINE-R-SULFOXIDE REDUCTASE B1"/>
    <property type="match status" value="1"/>
</dbReference>
<evidence type="ECO:0000256" key="7">
    <source>
        <dbReference type="ARBA" id="ARBA00048488"/>
    </source>
</evidence>
<dbReference type="FunFam" id="2.170.150.20:FF:000001">
    <property type="entry name" value="Peptide methionine sulfoxide reductase MsrB"/>
    <property type="match status" value="1"/>
</dbReference>
<dbReference type="GO" id="GO:0005737">
    <property type="term" value="C:cytoplasm"/>
    <property type="evidence" value="ECO:0007669"/>
    <property type="project" value="TreeGrafter"/>
</dbReference>
<gene>
    <name evidence="9" type="primary">msrB</name>
    <name evidence="9" type="ORF">ENJ15_04800</name>
</gene>
<keyword evidence="5" id="KW-0862">Zinc</keyword>
<comment type="similarity">
    <text evidence="2">Belongs to the MsrB Met sulfoxide reductase family.</text>
</comment>
<dbReference type="InterPro" id="IPR011057">
    <property type="entry name" value="Mss4-like_sf"/>
</dbReference>
<evidence type="ECO:0000256" key="5">
    <source>
        <dbReference type="ARBA" id="ARBA00022833"/>
    </source>
</evidence>
<dbReference type="Pfam" id="PF01641">
    <property type="entry name" value="SelR"/>
    <property type="match status" value="1"/>
</dbReference>
<evidence type="ECO:0000256" key="1">
    <source>
        <dbReference type="ARBA" id="ARBA00001947"/>
    </source>
</evidence>
<organism evidence="9">
    <name type="scientific">Caldithrix abyssi</name>
    <dbReference type="NCBI Taxonomy" id="187145"/>
    <lineage>
        <taxon>Bacteria</taxon>
        <taxon>Pseudomonadati</taxon>
        <taxon>Calditrichota</taxon>
        <taxon>Calditrichia</taxon>
        <taxon>Calditrichales</taxon>
        <taxon>Calditrichaceae</taxon>
        <taxon>Caldithrix</taxon>
    </lineage>
</organism>
<dbReference type="AlphaFoldDB" id="A0A7V5RQK7"/>
<keyword evidence="6 9" id="KW-0560">Oxidoreductase</keyword>
<dbReference type="GO" id="GO:0046872">
    <property type="term" value="F:metal ion binding"/>
    <property type="evidence" value="ECO:0007669"/>
    <property type="project" value="UniProtKB-KW"/>
</dbReference>
<proteinExistence type="inferred from homology"/>
<keyword evidence="4" id="KW-0479">Metal-binding</keyword>